<evidence type="ECO:0000256" key="1">
    <source>
        <dbReference type="SAM" id="MobiDB-lite"/>
    </source>
</evidence>
<dbReference type="EMBL" id="BAAFJT010000040">
    <property type="protein sequence ID" value="GAB0203996.1"/>
    <property type="molecule type" value="Genomic_DNA"/>
</dbReference>
<comment type="caution">
    <text evidence="2">The sequence shown here is derived from an EMBL/GenBank/DDBJ whole genome shotgun (WGS) entry which is preliminary data.</text>
</comment>
<dbReference type="PANTHER" id="PTHR33395:SF22">
    <property type="entry name" value="REVERSE TRANSCRIPTASE DOMAIN-CONTAINING PROTEIN"/>
    <property type="match status" value="1"/>
</dbReference>
<gene>
    <name evidence="2" type="ORF">GRJ2_002865200</name>
</gene>
<organism evidence="2 3">
    <name type="scientific">Grus japonensis</name>
    <name type="common">Japanese crane</name>
    <name type="synonym">Red-crowned crane</name>
    <dbReference type="NCBI Taxonomy" id="30415"/>
    <lineage>
        <taxon>Eukaryota</taxon>
        <taxon>Metazoa</taxon>
        <taxon>Chordata</taxon>
        <taxon>Craniata</taxon>
        <taxon>Vertebrata</taxon>
        <taxon>Euteleostomi</taxon>
        <taxon>Archelosauria</taxon>
        <taxon>Archosauria</taxon>
        <taxon>Dinosauria</taxon>
        <taxon>Saurischia</taxon>
        <taxon>Theropoda</taxon>
        <taxon>Coelurosauria</taxon>
        <taxon>Aves</taxon>
        <taxon>Neognathae</taxon>
        <taxon>Neoaves</taxon>
        <taxon>Gruiformes</taxon>
        <taxon>Gruidae</taxon>
        <taxon>Grus</taxon>
    </lineage>
</organism>
<proteinExistence type="predicted"/>
<dbReference type="PANTHER" id="PTHR33395">
    <property type="entry name" value="TRANSCRIPTASE, PUTATIVE-RELATED-RELATED"/>
    <property type="match status" value="1"/>
</dbReference>
<name>A0ABC9Y243_GRUJA</name>
<feature type="region of interest" description="Disordered" evidence="1">
    <location>
        <begin position="1"/>
        <end position="43"/>
    </location>
</feature>
<sequence length="132" mass="14859">MVKTMVRQAVPLQPMEEDGGADIHLQPVEDPTPEQGEVPRDWRKANVTPIFKKGKKEDLGNYRPVSLTSIAGKVMQQLILGIISRHKKDKKVIRSSHHGFIKGKSCLTNLINFYDEVTGLVDERRALDIVCL</sequence>
<evidence type="ECO:0000313" key="2">
    <source>
        <dbReference type="EMBL" id="GAB0203996.1"/>
    </source>
</evidence>
<dbReference type="Proteomes" id="UP001623348">
    <property type="component" value="Unassembled WGS sequence"/>
</dbReference>
<dbReference type="AlphaFoldDB" id="A0ABC9Y243"/>
<keyword evidence="3" id="KW-1185">Reference proteome</keyword>
<reference evidence="2 3" key="1">
    <citation type="submission" date="2024-06" db="EMBL/GenBank/DDBJ databases">
        <title>The draft genome of Grus japonensis, version 3.</title>
        <authorList>
            <person name="Nabeshima K."/>
            <person name="Suzuki S."/>
            <person name="Onuma M."/>
        </authorList>
    </citation>
    <scope>NUCLEOTIDE SEQUENCE [LARGE SCALE GENOMIC DNA]</scope>
    <source>
        <strain evidence="2 3">451A</strain>
    </source>
</reference>
<evidence type="ECO:0000313" key="3">
    <source>
        <dbReference type="Proteomes" id="UP001623348"/>
    </source>
</evidence>
<protein>
    <submittedName>
        <fullName evidence="2">Mitochondrial enolase superfamily member 1</fullName>
    </submittedName>
</protein>
<accession>A0ABC9Y243</accession>